<dbReference type="GO" id="GO:0003729">
    <property type="term" value="F:mRNA binding"/>
    <property type="evidence" value="ECO:0007669"/>
    <property type="project" value="TreeGrafter"/>
</dbReference>
<feature type="compositionally biased region" description="Basic and acidic residues" evidence="1">
    <location>
        <begin position="253"/>
        <end position="264"/>
    </location>
</feature>
<evidence type="ECO:0000313" key="7">
    <source>
        <dbReference type="WBParaSite" id="BXY_1051700.1"/>
    </source>
</evidence>
<feature type="compositionally biased region" description="Basic residues" evidence="1">
    <location>
        <begin position="77"/>
        <end position="89"/>
    </location>
</feature>
<reference evidence="4" key="2">
    <citation type="submission" date="2020-08" db="EMBL/GenBank/DDBJ databases">
        <authorList>
            <person name="Kikuchi T."/>
        </authorList>
    </citation>
    <scope>NUCLEOTIDE SEQUENCE</scope>
    <source>
        <strain evidence="3">Ka4C1</strain>
    </source>
</reference>
<sequence length="604" mass="68694">MDPSQYIDALISIEVKDGDVFQGRVAEIRPGDNPSVVLRGAFKDGIPVPEHTTEVKALEIKNLKIVEEAQKSNKSPQKPHSKPTQKPKKAEKTSVAALIENKCESPKNAKITLLKRGGQQNDYGLSAEMSSSCVVSETVKVKPEKKPAIPVEMIPAAVLNGRKSDKSVLNKLFVKSDKKPKEEAKSEKEDGKHIIDKLLNTSENKRKTEEKQAFKKFGDFKQFTEKQQPDFNKFASDRPSNRKQKGPSGNPAKDQENGYKSRGRNKDLAESLNLEDLNEDFDFSSNLALFDKDRPESHSEDYEEPDAERPASRRNYRHDENIINDPNRCTSWVQSKQKPTLRVQPETLPHKVCPETKFTYQFHAKHTTVCENGAILPVLRRSDKDGYLNAALTLFNNILYNLTLADRFSEYALDVFARNDVHPRHVVVVAGEEANIILTHRVCQHLLNRRIPVILYRPPEVPGDLLSRVTVVRDIEALPTSPHVIFVINPQVFHESEHFRRWIMKTGKLQNHQKRERNTSKDAARVISLDFRIYDLQYMHTMMVGAADESIFNTHRKRNPSNQNTTFECCVADLGTPYEWIVAAGANPHDAFKKSYFVRLQNVA</sequence>
<proteinExistence type="predicted"/>
<protein>
    <submittedName>
        <fullName evidence="3">(pine wood nematode) hypothetical protein</fullName>
    </submittedName>
    <submittedName>
        <fullName evidence="7">DFDF domain-containing protein</fullName>
    </submittedName>
</protein>
<keyword evidence="6" id="KW-1185">Reference proteome</keyword>
<reference evidence="7" key="1">
    <citation type="submission" date="2016-11" db="UniProtKB">
        <authorList>
            <consortium name="WormBaseParasite"/>
        </authorList>
    </citation>
    <scope>IDENTIFICATION</scope>
</reference>
<name>A0A1I7SBW7_BURXY</name>
<dbReference type="PANTHER" id="PTHR13612:SF0">
    <property type="entry name" value="ENHANCER OF MRNA-DECAPPING PROTEIN 3"/>
    <property type="match status" value="1"/>
</dbReference>
<dbReference type="SMR" id="A0A1I7SBW7"/>
<feature type="region of interest" description="Disordered" evidence="1">
    <location>
        <begin position="176"/>
        <end position="264"/>
    </location>
</feature>
<feature type="compositionally biased region" description="Basic and acidic residues" evidence="1">
    <location>
        <begin position="307"/>
        <end position="316"/>
    </location>
</feature>
<dbReference type="PROSITE" id="PS51512">
    <property type="entry name" value="DFDF"/>
    <property type="match status" value="1"/>
</dbReference>
<dbReference type="GO" id="GO:0000932">
    <property type="term" value="C:P-body"/>
    <property type="evidence" value="ECO:0007669"/>
    <property type="project" value="TreeGrafter"/>
</dbReference>
<evidence type="ECO:0000313" key="3">
    <source>
        <dbReference type="EMBL" id="CAD5211800.1"/>
    </source>
</evidence>
<dbReference type="Proteomes" id="UP000659654">
    <property type="component" value="Unassembled WGS sequence"/>
</dbReference>
<feature type="region of interest" description="Disordered" evidence="1">
    <location>
        <begin position="68"/>
        <end position="96"/>
    </location>
</feature>
<dbReference type="GO" id="GO:0031087">
    <property type="term" value="P:deadenylation-independent decapping of nuclear-transcribed mRNA"/>
    <property type="evidence" value="ECO:0007669"/>
    <property type="project" value="TreeGrafter"/>
</dbReference>
<feature type="compositionally biased region" description="Basic and acidic residues" evidence="1">
    <location>
        <begin position="176"/>
        <end position="196"/>
    </location>
</feature>
<evidence type="ECO:0000313" key="5">
    <source>
        <dbReference type="Proteomes" id="UP000095284"/>
    </source>
</evidence>
<gene>
    <name evidence="3" type="ORF">BXYJ_LOCUS2602</name>
</gene>
<feature type="region of interest" description="Disordered" evidence="1">
    <location>
        <begin position="294"/>
        <end position="316"/>
    </location>
</feature>
<evidence type="ECO:0000313" key="6">
    <source>
        <dbReference type="Proteomes" id="UP000659654"/>
    </source>
</evidence>
<dbReference type="eggNOG" id="ENOG502SAID">
    <property type="taxonomic scope" value="Eukaryota"/>
</dbReference>
<dbReference type="AlphaFoldDB" id="A0A1I7SBW7"/>
<dbReference type="GO" id="GO:0033962">
    <property type="term" value="P:P-body assembly"/>
    <property type="evidence" value="ECO:0007669"/>
    <property type="project" value="TreeGrafter"/>
</dbReference>
<dbReference type="WBParaSite" id="BXY_1051700.1">
    <property type="protein sequence ID" value="BXY_1051700.1"/>
    <property type="gene ID" value="BXY_1051700"/>
</dbReference>
<dbReference type="EMBL" id="CAJFCV020000001">
    <property type="protein sequence ID" value="CAG9089160.1"/>
    <property type="molecule type" value="Genomic_DNA"/>
</dbReference>
<dbReference type="InterPro" id="IPR025762">
    <property type="entry name" value="DFDF"/>
</dbReference>
<dbReference type="Proteomes" id="UP000582659">
    <property type="component" value="Unassembled WGS sequence"/>
</dbReference>
<evidence type="ECO:0000313" key="4">
    <source>
        <dbReference type="EMBL" id="CAG9089160.1"/>
    </source>
</evidence>
<evidence type="ECO:0000259" key="2">
    <source>
        <dbReference type="PROSITE" id="PS51512"/>
    </source>
</evidence>
<dbReference type="EMBL" id="CAJFDI010000001">
    <property type="protein sequence ID" value="CAD5211800.1"/>
    <property type="molecule type" value="Genomic_DNA"/>
</dbReference>
<dbReference type="OrthoDB" id="5824531at2759"/>
<feature type="domain" description="DFDF" evidence="2">
    <location>
        <begin position="269"/>
        <end position="305"/>
    </location>
</feature>
<dbReference type="Proteomes" id="UP000095284">
    <property type="component" value="Unplaced"/>
</dbReference>
<feature type="compositionally biased region" description="Basic and acidic residues" evidence="1">
    <location>
        <begin position="203"/>
        <end position="228"/>
    </location>
</feature>
<dbReference type="PANTHER" id="PTHR13612">
    <property type="entry name" value="ENHANCER OF MRNA-DECAPPING PROTEIN 3"/>
    <property type="match status" value="1"/>
</dbReference>
<dbReference type="Gene3D" id="2.30.30.100">
    <property type="match status" value="1"/>
</dbReference>
<accession>A0A1I7SBW7</accession>
<organism evidence="5 7">
    <name type="scientific">Bursaphelenchus xylophilus</name>
    <name type="common">Pinewood nematode worm</name>
    <name type="synonym">Aphelenchoides xylophilus</name>
    <dbReference type="NCBI Taxonomy" id="6326"/>
    <lineage>
        <taxon>Eukaryota</taxon>
        <taxon>Metazoa</taxon>
        <taxon>Ecdysozoa</taxon>
        <taxon>Nematoda</taxon>
        <taxon>Chromadorea</taxon>
        <taxon>Rhabditida</taxon>
        <taxon>Tylenchina</taxon>
        <taxon>Tylenchomorpha</taxon>
        <taxon>Aphelenchoidea</taxon>
        <taxon>Aphelenchoididae</taxon>
        <taxon>Bursaphelenchus</taxon>
    </lineage>
</organism>
<evidence type="ECO:0000256" key="1">
    <source>
        <dbReference type="SAM" id="MobiDB-lite"/>
    </source>
</evidence>